<dbReference type="Pfam" id="PF00732">
    <property type="entry name" value="GMC_oxred_N"/>
    <property type="match status" value="1"/>
</dbReference>
<dbReference type="EMBL" id="JBDIME010000026">
    <property type="protein sequence ID" value="MEN2792294.1"/>
    <property type="molecule type" value="Genomic_DNA"/>
</dbReference>
<comment type="caution">
    <text evidence="7">The sequence shown here is derived from an EMBL/GenBank/DDBJ whole genome shotgun (WGS) entry which is preliminary data.</text>
</comment>
<dbReference type="InterPro" id="IPR000172">
    <property type="entry name" value="GMC_OxRdtase_N"/>
</dbReference>
<comment type="similarity">
    <text evidence="2 5">Belongs to the GMC oxidoreductase family.</text>
</comment>
<dbReference type="PANTHER" id="PTHR11552:SF147">
    <property type="entry name" value="CHOLINE DEHYDROGENASE, MITOCHONDRIAL"/>
    <property type="match status" value="1"/>
</dbReference>
<protein>
    <submittedName>
        <fullName evidence="7">GMC family oxidoreductase N-terminal domain-containing protein</fullName>
    </submittedName>
</protein>
<feature type="domain" description="Glucose-methanol-choline oxidoreductase N-terminal" evidence="6">
    <location>
        <begin position="79"/>
        <end position="102"/>
    </location>
</feature>
<dbReference type="SUPFAM" id="SSF54373">
    <property type="entry name" value="FAD-linked reductases, C-terminal domain"/>
    <property type="match status" value="1"/>
</dbReference>
<accession>A0ABU9Y912</accession>
<evidence type="ECO:0000313" key="7">
    <source>
        <dbReference type="EMBL" id="MEN2792294.1"/>
    </source>
</evidence>
<dbReference type="InterPro" id="IPR012132">
    <property type="entry name" value="GMC_OxRdtase"/>
</dbReference>
<dbReference type="Gene3D" id="3.50.50.60">
    <property type="entry name" value="FAD/NAD(P)-binding domain"/>
    <property type="match status" value="1"/>
</dbReference>
<evidence type="ECO:0000313" key="8">
    <source>
        <dbReference type="Proteomes" id="UP001419910"/>
    </source>
</evidence>
<name>A0ABU9Y912_9SPHN</name>
<keyword evidence="8" id="KW-1185">Reference proteome</keyword>
<keyword evidence="4 5" id="KW-0274">FAD</keyword>
<dbReference type="Proteomes" id="UP001419910">
    <property type="component" value="Unassembled WGS sequence"/>
</dbReference>
<keyword evidence="3 5" id="KW-0285">Flavoprotein</keyword>
<evidence type="ECO:0000256" key="4">
    <source>
        <dbReference type="ARBA" id="ARBA00022827"/>
    </source>
</evidence>
<dbReference type="Gene3D" id="3.30.560.10">
    <property type="entry name" value="Glucose Oxidase, domain 3"/>
    <property type="match status" value="1"/>
</dbReference>
<dbReference type="SUPFAM" id="SSF51905">
    <property type="entry name" value="FAD/NAD(P)-binding domain"/>
    <property type="match status" value="1"/>
</dbReference>
<dbReference type="PANTHER" id="PTHR11552">
    <property type="entry name" value="GLUCOSE-METHANOL-CHOLINE GMC OXIDOREDUCTASE"/>
    <property type="match status" value="1"/>
</dbReference>
<reference evidence="7 8" key="1">
    <citation type="submission" date="2024-05" db="EMBL/GenBank/DDBJ databases">
        <authorList>
            <person name="Liu Q."/>
            <person name="Xin Y.-H."/>
        </authorList>
    </citation>
    <scope>NUCLEOTIDE SEQUENCE [LARGE SCALE GENOMIC DNA]</scope>
    <source>
        <strain evidence="7 8">CGMCC 1.10181</strain>
    </source>
</reference>
<comment type="cofactor">
    <cofactor evidence="1">
        <name>FAD</name>
        <dbReference type="ChEBI" id="CHEBI:57692"/>
    </cofactor>
</comment>
<proteinExistence type="inferred from homology"/>
<dbReference type="PIRSF" id="PIRSF000137">
    <property type="entry name" value="Alcohol_oxidase"/>
    <property type="match status" value="1"/>
</dbReference>
<evidence type="ECO:0000259" key="6">
    <source>
        <dbReference type="PROSITE" id="PS00623"/>
    </source>
</evidence>
<dbReference type="InterPro" id="IPR007867">
    <property type="entry name" value="GMC_OxRtase_C"/>
</dbReference>
<dbReference type="InterPro" id="IPR036188">
    <property type="entry name" value="FAD/NAD-bd_sf"/>
</dbReference>
<dbReference type="RefSeq" id="WP_343893000.1">
    <property type="nucleotide sequence ID" value="NZ_BAAAEH010000067.1"/>
</dbReference>
<dbReference type="PROSITE" id="PS00623">
    <property type="entry name" value="GMC_OXRED_1"/>
    <property type="match status" value="1"/>
</dbReference>
<sequence>MEEADIVVVGGGSGGAAAAGRLSEDGRWSVALLEAGGRNTGLRTRVPGFLAFQTEKTNWQFETVPQAGLGGRRGYQPRGRGLGGSSAINAMLYLRGNRWDYDNWAAMGCPGWSYDEVLPWFKRAEHNARGADAYHGGDGPLFVSDQCDPHPGSVDFVEAARQLQIPVNEDFNGRTQDGVGIYQVTQKGGERWSSSRAYIEPGAKRETLTVLTDVIAERVLFDEGRAWGVAYLQDGKARVIRARRAVVLAGGVFGTPQLLMLSGIGPGGHLREHGIAVRIDRPAVGANLQDHVDYVAGFETRGRYFLGSSLAGTLKMAGAVVQWMRHRRGIMTTPFAEAGGFITVDPASPAPDIQLHFVPLVLEDHGRIKVKSHGFSCHACVLRPESHGTVRLQSIDARAAPLIDPAFLADPRDMALLKKGVRAMYRILETPPLASHKGRDRYPIDLDDDDALERLIRARADTIYHPVGTARMGSDEMAVCDPKLRVRGVEGLYVADASIMPKLISGNTNAPSIMIGERCADFVKADLAD</sequence>
<evidence type="ECO:0000256" key="3">
    <source>
        <dbReference type="ARBA" id="ARBA00022630"/>
    </source>
</evidence>
<evidence type="ECO:0000256" key="1">
    <source>
        <dbReference type="ARBA" id="ARBA00001974"/>
    </source>
</evidence>
<evidence type="ECO:0000256" key="2">
    <source>
        <dbReference type="ARBA" id="ARBA00010790"/>
    </source>
</evidence>
<dbReference type="Pfam" id="PF05199">
    <property type="entry name" value="GMC_oxred_C"/>
    <property type="match status" value="1"/>
</dbReference>
<gene>
    <name evidence="7" type="ORF">ABC974_21865</name>
</gene>
<evidence type="ECO:0000256" key="5">
    <source>
        <dbReference type="RuleBase" id="RU003968"/>
    </source>
</evidence>
<organism evidence="7 8">
    <name type="scientific">Sphingomonas oligophenolica</name>
    <dbReference type="NCBI Taxonomy" id="301154"/>
    <lineage>
        <taxon>Bacteria</taxon>
        <taxon>Pseudomonadati</taxon>
        <taxon>Pseudomonadota</taxon>
        <taxon>Alphaproteobacteria</taxon>
        <taxon>Sphingomonadales</taxon>
        <taxon>Sphingomonadaceae</taxon>
        <taxon>Sphingomonas</taxon>
    </lineage>
</organism>